<evidence type="ECO:0000313" key="3">
    <source>
        <dbReference type="Proteomes" id="UP000324101"/>
    </source>
</evidence>
<dbReference type="RefSeq" id="WP_150260514.1">
    <property type="nucleotide sequence ID" value="NZ_CP029189.1"/>
</dbReference>
<evidence type="ECO:0000313" key="2">
    <source>
        <dbReference type="EMBL" id="QES57715.1"/>
    </source>
</evidence>
<dbReference type="Gene3D" id="2.30.320.10">
    <property type="entry name" value="YwqG-like"/>
    <property type="match status" value="1"/>
</dbReference>
<protein>
    <recommendedName>
        <fullName evidence="4">DUF1963 domain-containing protein</fullName>
    </recommendedName>
</protein>
<organism evidence="2 3">
    <name type="scientific">Streptomyces venezuelae</name>
    <dbReference type="NCBI Taxonomy" id="54571"/>
    <lineage>
        <taxon>Bacteria</taxon>
        <taxon>Bacillati</taxon>
        <taxon>Actinomycetota</taxon>
        <taxon>Actinomycetes</taxon>
        <taxon>Kitasatosporales</taxon>
        <taxon>Streptomycetaceae</taxon>
        <taxon>Streptomyces</taxon>
    </lineage>
</organism>
<dbReference type="OrthoDB" id="4332009at2"/>
<dbReference type="AlphaFoldDB" id="A0A5P2DR80"/>
<gene>
    <name evidence="2" type="ORF">DEJ51_29035</name>
</gene>
<name>A0A5P2DR80_STRVZ</name>
<evidence type="ECO:0008006" key="4">
    <source>
        <dbReference type="Google" id="ProtNLM"/>
    </source>
</evidence>
<sequence>MTFIRTTPPRPVDVAAIFPELAPLARPATRLHPRPGVPTPQDSSVGGPLLWPADEPWPHCDAEHEQGGQSLAAVRVEQSRRAREAAHPEGTPGVFGYTPQERAVLERIDWDAEPSDGPVPLLPVAQLYVRDVPVLRPPGQADLLQVLWCPFDHPEMYMPRTAVFWRSAASVTDILTSPPEPLDVEQEEYVPEPCVLAPEQITEYPNSLELSKELREQLEDWRRWEAADAGLDSSWAAYPESFYRSNLSIAPGWKAGGWPQWGYTDPSPRQCPACDTAMEPLLSISTFEWDNGTRSWIPYEDRAAEFSDDDRHRAMWRPTGVQIGSGYRQELYVCPAAPEHPHIELMQ</sequence>
<accession>A0A5P2DR80</accession>
<dbReference type="EMBL" id="CP029189">
    <property type="protein sequence ID" value="QES57715.1"/>
    <property type="molecule type" value="Genomic_DNA"/>
</dbReference>
<reference evidence="2 3" key="1">
    <citation type="submission" date="2018-05" db="EMBL/GenBank/DDBJ databases">
        <title>Streptomyces venezuelae.</title>
        <authorList>
            <person name="Kim W."/>
            <person name="Lee N."/>
            <person name="Cho B.-K."/>
        </authorList>
    </citation>
    <scope>NUCLEOTIDE SEQUENCE [LARGE SCALE GENOMIC DNA]</scope>
    <source>
        <strain evidence="2 3">ATCC 21018</strain>
    </source>
</reference>
<evidence type="ECO:0000256" key="1">
    <source>
        <dbReference type="SAM" id="MobiDB-lite"/>
    </source>
</evidence>
<proteinExistence type="predicted"/>
<feature type="region of interest" description="Disordered" evidence="1">
    <location>
        <begin position="29"/>
        <end position="48"/>
    </location>
</feature>
<dbReference type="Proteomes" id="UP000324101">
    <property type="component" value="Chromosome"/>
</dbReference>